<gene>
    <name evidence="2" type="ORF">Stube_46600</name>
</gene>
<comment type="caution">
    <text evidence="2">The sequence shown here is derived from an EMBL/GenBank/DDBJ whole genome shotgun (WGS) entry which is preliminary data.</text>
</comment>
<feature type="region of interest" description="Disordered" evidence="1">
    <location>
        <begin position="84"/>
        <end position="105"/>
    </location>
</feature>
<evidence type="ECO:0000313" key="2">
    <source>
        <dbReference type="EMBL" id="GFE39987.1"/>
    </source>
</evidence>
<reference evidence="2 3" key="1">
    <citation type="submission" date="2019-12" db="EMBL/GenBank/DDBJ databases">
        <title>Whole genome shotgun sequence of Streptomyces tubercidicus NBRC 13090.</title>
        <authorList>
            <person name="Ichikawa N."/>
            <person name="Kimura A."/>
            <person name="Kitahashi Y."/>
            <person name="Komaki H."/>
            <person name="Tamura T."/>
        </authorList>
    </citation>
    <scope>NUCLEOTIDE SEQUENCE [LARGE SCALE GENOMIC DNA]</scope>
    <source>
        <strain evidence="2 3">NBRC 13090</strain>
    </source>
</reference>
<feature type="region of interest" description="Disordered" evidence="1">
    <location>
        <begin position="200"/>
        <end position="228"/>
    </location>
</feature>
<dbReference type="InterPro" id="IPR021459">
    <property type="entry name" value="GH101-related"/>
</dbReference>
<keyword evidence="3" id="KW-1185">Reference proteome</keyword>
<dbReference type="Proteomes" id="UP000431826">
    <property type="component" value="Unassembled WGS sequence"/>
</dbReference>
<dbReference type="AlphaFoldDB" id="A0A640UWX8"/>
<protein>
    <submittedName>
        <fullName evidence="2">Uncharacterized protein</fullName>
    </submittedName>
</protein>
<dbReference type="GeneID" id="96285744"/>
<sequence length="701" mass="73906">MTSDVSKSPRDTARSRTTATRVLAASLALTATTFGVAGCDSAAAGTLEGSRLELPVAGGTAVVDTASLAVNARTAGGRELVLSGPAGGGGLGKPGPVTRTGDGASWSYPAKGLKVTASSERGRLRIKLRADRDGSVNWPVTGTDRAASALQLPRGEGLDIPVRDAFWNGGEEKGGLDGSSVDVGEGFSLPLWGYSMGGGKGASGGGQGASGGGERGSGGRKGASGGGAGVSYLTPTDIGTSLRFASTGGRLRATAAHAFDAGEGTRDYEVSFALTDGNPVAPAADYRSYLAQRGQLGSLRRKIRQNPANGKLLGAFHAYVWGDARTASGVSRLKQLGVDRMWLGYDAGPDPMNAAAVRAAKKAGYLVGPYDTFANGQDPKKADSPTSVWPGRVYPDFCIRKADGTPEGGFGDRGCYLSSRAFEKAEPSKHYLADRTRTMVANGADSYFLDVDATGEVFRDYGKGHEMTKAEDRQARLARMRRLSENLVLGSESAQPWANQVLAYDHGSGTPAADGLWKLEKDRKTWGGYYPEKAPGAFFKPVRLPAALAKAMYDPKYRAPLYETALHGSLVNAERWELSYEKLPAQKTTRALLAMLYNTPLNYVLDGPTLEKNGPELAKLQKYFSPLHRAAGTEQLTSFRWLTGDRSVQRTVFGDGALTVTANFGSRAHDGLPGGCVDAKLRTDKEPRRLCPAQVKATATG</sequence>
<dbReference type="EMBL" id="BLIR01000001">
    <property type="protein sequence ID" value="GFE39987.1"/>
    <property type="molecule type" value="Genomic_DNA"/>
</dbReference>
<dbReference type="RefSeq" id="WP_159746154.1">
    <property type="nucleotide sequence ID" value="NZ_BLIR01000001.1"/>
</dbReference>
<name>A0A640UWX8_9ACTN</name>
<dbReference type="Pfam" id="PF11308">
    <property type="entry name" value="Glyco_hydro_129"/>
    <property type="match status" value="1"/>
</dbReference>
<proteinExistence type="predicted"/>
<evidence type="ECO:0000313" key="3">
    <source>
        <dbReference type="Proteomes" id="UP000431826"/>
    </source>
</evidence>
<dbReference type="OrthoDB" id="3222930at2"/>
<accession>A0A640UWX8</accession>
<evidence type="ECO:0000256" key="1">
    <source>
        <dbReference type="SAM" id="MobiDB-lite"/>
    </source>
</evidence>
<organism evidence="2 3">
    <name type="scientific">Streptomyces tubercidicus</name>
    <dbReference type="NCBI Taxonomy" id="47759"/>
    <lineage>
        <taxon>Bacteria</taxon>
        <taxon>Bacillati</taxon>
        <taxon>Actinomycetota</taxon>
        <taxon>Actinomycetes</taxon>
        <taxon>Kitasatosporales</taxon>
        <taxon>Streptomycetaceae</taxon>
        <taxon>Streptomyces</taxon>
    </lineage>
</organism>